<keyword evidence="5" id="KW-0969">Cilium</keyword>
<dbReference type="Proteomes" id="UP000033452">
    <property type="component" value="Unassembled WGS sequence"/>
</dbReference>
<evidence type="ECO:0000259" key="3">
    <source>
        <dbReference type="Pfam" id="PF16539"/>
    </source>
</evidence>
<sequence length="396" mass="44494">MKLSRIMSVLLATASFGASAEWFEVTGYANAHTEDLAEARQEAVQDAITQALIFSGATVSSVQTLADGVLTQDQIKIKSHGEIQQINLVSEQKQDGIVSVTLHLDIFPKLEQCAQAAVAKQVTITQSQLIQPHQARLGQIFDIAKATSERLYHTLAQRNLTVKPIPYLDHAINARPFFTQRFEYDGQLIDSLTTVSNSQYVLMSQITDVAAGDKTNDDYAFWQDEEYVRSFKIDFVAFDALTRDKVWQKHYAVSGVWPFEKTKIVDVYSDTFWRTNYAKQIQSVFNSVAQDLDSALSCLPSKGKILHREQGKLVINLGRNHGIEIGQVLTLSHRRDMQGSTNQFFPQSIKTLNQVRITQVNAQNAIAENISKRPLNNIQINDLVEVMVQTQEDFAL</sequence>
<dbReference type="EMBL" id="JXYA01000005">
    <property type="protein sequence ID" value="KJZ12346.1"/>
    <property type="molecule type" value="Genomic_DNA"/>
</dbReference>
<accession>A0A0F4QXA4</accession>
<keyword evidence="5" id="KW-0282">Flagellum</keyword>
<protein>
    <submittedName>
        <fullName evidence="5">Flagellar protein FlgT</fullName>
    </submittedName>
</protein>
<dbReference type="InterPro" id="IPR032370">
    <property type="entry name" value="FlgT_N"/>
</dbReference>
<feature type="domain" description="Flagellar assembly protein T C-terminal" evidence="2">
    <location>
        <begin position="312"/>
        <end position="385"/>
    </location>
</feature>
<proteinExistence type="predicted"/>
<keyword evidence="6" id="KW-1185">Reference proteome</keyword>
<evidence type="ECO:0000313" key="5">
    <source>
        <dbReference type="EMBL" id="KJZ12346.1"/>
    </source>
</evidence>
<dbReference type="InterPro" id="IPR038180">
    <property type="entry name" value="FlgT_N_sf"/>
</dbReference>
<feature type="chain" id="PRO_5002476082" evidence="1">
    <location>
        <begin position="21"/>
        <end position="396"/>
    </location>
</feature>
<evidence type="ECO:0000259" key="4">
    <source>
        <dbReference type="Pfam" id="PF16548"/>
    </source>
</evidence>
<feature type="signal peptide" evidence="1">
    <location>
        <begin position="1"/>
        <end position="20"/>
    </location>
</feature>
<dbReference type="Pfam" id="PF16538">
    <property type="entry name" value="FlgT_C"/>
    <property type="match status" value="1"/>
</dbReference>
<evidence type="ECO:0000313" key="6">
    <source>
        <dbReference type="Proteomes" id="UP000033452"/>
    </source>
</evidence>
<dbReference type="RefSeq" id="WP_046003494.1">
    <property type="nucleotide sequence ID" value="NZ_JXYA01000005.1"/>
</dbReference>
<feature type="domain" description="Flagellar assembly protein T N-terminal" evidence="4">
    <location>
        <begin position="21"/>
        <end position="108"/>
    </location>
</feature>
<dbReference type="Gene3D" id="3.30.1660.40">
    <property type="entry name" value="FlgT, N-terminal domain"/>
    <property type="match status" value="1"/>
</dbReference>
<organism evidence="5 6">
    <name type="scientific">Pseudoalteromonas rubra</name>
    <dbReference type="NCBI Taxonomy" id="43658"/>
    <lineage>
        <taxon>Bacteria</taxon>
        <taxon>Pseudomonadati</taxon>
        <taxon>Pseudomonadota</taxon>
        <taxon>Gammaproteobacteria</taxon>
        <taxon>Alteromonadales</taxon>
        <taxon>Pseudoalteromonadaceae</taxon>
        <taxon>Pseudoalteromonas</taxon>
    </lineage>
</organism>
<dbReference type="InterPro" id="IPR038165">
    <property type="entry name" value="FlgT_C_sf"/>
</dbReference>
<dbReference type="AlphaFoldDB" id="A0A0F4QXA4"/>
<dbReference type="InterPro" id="IPR032388">
    <property type="entry name" value="FlgT_C"/>
</dbReference>
<dbReference type="Pfam" id="PF16548">
    <property type="entry name" value="FlgT_N"/>
    <property type="match status" value="1"/>
</dbReference>
<keyword evidence="5" id="KW-0966">Cell projection</keyword>
<reference evidence="5 6" key="1">
    <citation type="journal article" date="2015" name="BMC Genomics">
        <title>Genome mining reveals unlocked bioactive potential of marine Gram-negative bacteria.</title>
        <authorList>
            <person name="Machado H."/>
            <person name="Sonnenschein E.C."/>
            <person name="Melchiorsen J."/>
            <person name="Gram L."/>
        </authorList>
    </citation>
    <scope>NUCLEOTIDE SEQUENCE [LARGE SCALE GENOMIC DNA]</scope>
    <source>
        <strain evidence="5 6">S2471</strain>
    </source>
</reference>
<evidence type="ECO:0000259" key="2">
    <source>
        <dbReference type="Pfam" id="PF16538"/>
    </source>
</evidence>
<evidence type="ECO:0000256" key="1">
    <source>
        <dbReference type="SAM" id="SignalP"/>
    </source>
</evidence>
<dbReference type="Pfam" id="PF16539">
    <property type="entry name" value="FlgT_M"/>
    <property type="match status" value="1"/>
</dbReference>
<dbReference type="Gene3D" id="3.40.50.10610">
    <property type="entry name" value="ABC-type transport auxiliary lipoprotein component"/>
    <property type="match status" value="1"/>
</dbReference>
<dbReference type="Gene3D" id="2.40.10.410">
    <property type="entry name" value="FlgT, C-terminal domain"/>
    <property type="match status" value="1"/>
</dbReference>
<dbReference type="OrthoDB" id="8778507at2"/>
<name>A0A0F4QXA4_9GAMM</name>
<dbReference type="InterPro" id="IPR032386">
    <property type="entry name" value="FlgT_M"/>
</dbReference>
<feature type="domain" description="Flagellar assembly protein T middle" evidence="3">
    <location>
        <begin position="111"/>
        <end position="267"/>
    </location>
</feature>
<comment type="caution">
    <text evidence="5">The sequence shown here is derived from an EMBL/GenBank/DDBJ whole genome shotgun (WGS) entry which is preliminary data.</text>
</comment>
<keyword evidence="1" id="KW-0732">Signal</keyword>
<dbReference type="PATRIC" id="fig|43658.5.peg.627"/>
<gene>
    <name evidence="5" type="ORF">TW77_03005</name>
</gene>